<dbReference type="Pfam" id="PF12896">
    <property type="entry name" value="ANAPC4"/>
    <property type="match status" value="1"/>
</dbReference>
<evidence type="ECO:0000256" key="2">
    <source>
        <dbReference type="ARBA" id="ARBA00022618"/>
    </source>
</evidence>
<keyword evidence="3" id="KW-0498">Mitosis</keyword>
<dbReference type="STRING" id="1081109.A0A168EYC5"/>
<keyword evidence="5" id="KW-0131">Cell cycle</keyword>
<comment type="caution">
    <text evidence="8">The sequence shown here is derived from an EMBL/GenBank/DDBJ whole genome shotgun (WGS) entry which is preliminary data.</text>
</comment>
<dbReference type="PANTHER" id="PTHR13260">
    <property type="entry name" value="ANAPHASE PROMOTING COMPLEX SUBUNIT 4 APC4"/>
    <property type="match status" value="1"/>
</dbReference>
<proteinExistence type="predicted"/>
<sequence>MALQAKAACKWKLSHGNQTASSLVLSSSTYVADGTTHRKGQFLAVGWSDGVVRLMGLETSKPAHQIPVGKENQTGISHIGWASCRVPLKADPFTAKAVPELALSPDLPSELTFLQVESALPKLCPLPASSAGADDDATFFTLNEGIDFILRPLASGDGENINVMVIGTREGQIQLNVWDFFRTGLHPNPLSNSFPGAFMISHSSHARVSTHALVFAEDEMSPEQIHLIPMDLSFISQCPINLALLGHELTSLQILHRYVRQTQLHMQVEWRNIRELPRRFLRILQVDLQADDRGPKDIVTSFHHTLLLGHAYKPMRAWLVDVVAERGHKRWDKAVVTGLERLRSLLHESFLPSLERCAIILSRLRGLAQFYEDRAEIGFSATMIAGVLDVNACLYALGHKVTSLVTDELDYFITFSEWLRLRIDYLGPSEVTTEDLSAREAVMDTSKVLTYIKRFLVRSPIDFFFEEGTGHARQPATMEQQEWRSMVSDIDVFVNRAFPADGSMEASATERRFKFSFLVEAEVARSRMIFQGVADAIRRSIRFGPPINMSVLGGRLTLMDVRVCDGTASQSATNMGMTTQTATIYTVMAAKANQNRAFIFRSVVHIKNGLSSSQPTDCTCIDVTQRNLIDAKFLNDDTLILLCDQAGTILTTLLPLASAPLPWTTMTSSPMGDVPTVQLESLSGHVSEFVVPPPYAFRPVKMGVCDKANVRGEIPVRISLLANNGSTWRTFTLPDV</sequence>
<evidence type="ECO:0000256" key="4">
    <source>
        <dbReference type="ARBA" id="ARBA00022786"/>
    </source>
</evidence>
<dbReference type="GO" id="GO:0034399">
    <property type="term" value="C:nuclear periphery"/>
    <property type="evidence" value="ECO:0007669"/>
    <property type="project" value="TreeGrafter"/>
</dbReference>
<dbReference type="GO" id="GO:0031145">
    <property type="term" value="P:anaphase-promoting complex-dependent catabolic process"/>
    <property type="evidence" value="ECO:0007669"/>
    <property type="project" value="InterPro"/>
</dbReference>
<keyword evidence="9" id="KW-1185">Reference proteome</keyword>
<evidence type="ECO:0000313" key="8">
    <source>
        <dbReference type="EMBL" id="KZZ99273.1"/>
    </source>
</evidence>
<feature type="domain" description="Anaphase-promoting complex subunit 4-like WD40" evidence="6">
    <location>
        <begin position="37"/>
        <end position="83"/>
    </location>
</feature>
<accession>A0A168EYC5</accession>
<dbReference type="GO" id="GO:0051301">
    <property type="term" value="P:cell division"/>
    <property type="evidence" value="ECO:0007669"/>
    <property type="project" value="UniProtKB-KW"/>
</dbReference>
<feature type="domain" description="Anaphase-promoting complex subunit 4 long" evidence="7">
    <location>
        <begin position="226"/>
        <end position="426"/>
    </location>
</feature>
<keyword evidence="2" id="KW-0132">Cell division</keyword>
<organism evidence="8 9">
    <name type="scientific">Moelleriella libera RCEF 2490</name>
    <dbReference type="NCBI Taxonomy" id="1081109"/>
    <lineage>
        <taxon>Eukaryota</taxon>
        <taxon>Fungi</taxon>
        <taxon>Dikarya</taxon>
        <taxon>Ascomycota</taxon>
        <taxon>Pezizomycotina</taxon>
        <taxon>Sordariomycetes</taxon>
        <taxon>Hypocreomycetidae</taxon>
        <taxon>Hypocreales</taxon>
        <taxon>Clavicipitaceae</taxon>
        <taxon>Moelleriella</taxon>
    </lineage>
</organism>
<dbReference type="InterPro" id="IPR024789">
    <property type="entry name" value="APC4"/>
</dbReference>
<evidence type="ECO:0000256" key="5">
    <source>
        <dbReference type="ARBA" id="ARBA00023306"/>
    </source>
</evidence>
<evidence type="ECO:0000259" key="6">
    <source>
        <dbReference type="Pfam" id="PF12894"/>
    </source>
</evidence>
<dbReference type="GO" id="GO:0070979">
    <property type="term" value="P:protein K11-linked ubiquitination"/>
    <property type="evidence" value="ECO:0007669"/>
    <property type="project" value="TreeGrafter"/>
</dbReference>
<dbReference type="EMBL" id="AZGY01000003">
    <property type="protein sequence ID" value="KZZ99273.1"/>
    <property type="molecule type" value="Genomic_DNA"/>
</dbReference>
<dbReference type="Proteomes" id="UP000078544">
    <property type="component" value="Unassembled WGS sequence"/>
</dbReference>
<name>A0A168EYC5_9HYPO</name>
<dbReference type="AlphaFoldDB" id="A0A168EYC5"/>
<keyword evidence="4" id="KW-0833">Ubl conjugation pathway</keyword>
<dbReference type="PANTHER" id="PTHR13260:SF0">
    <property type="entry name" value="ANAPHASE-PROMOTING COMPLEX SUBUNIT 4"/>
    <property type="match status" value="1"/>
</dbReference>
<evidence type="ECO:0000256" key="3">
    <source>
        <dbReference type="ARBA" id="ARBA00022776"/>
    </source>
</evidence>
<dbReference type="Pfam" id="PF12894">
    <property type="entry name" value="ANAPC4_WD40"/>
    <property type="match status" value="1"/>
</dbReference>
<dbReference type="OrthoDB" id="2110451at2759"/>
<dbReference type="GO" id="GO:0005680">
    <property type="term" value="C:anaphase-promoting complex"/>
    <property type="evidence" value="ECO:0007669"/>
    <property type="project" value="InterPro"/>
</dbReference>
<evidence type="ECO:0000256" key="1">
    <source>
        <dbReference type="ARBA" id="ARBA00016067"/>
    </source>
</evidence>
<evidence type="ECO:0000313" key="9">
    <source>
        <dbReference type="Proteomes" id="UP000078544"/>
    </source>
</evidence>
<reference evidence="8 9" key="1">
    <citation type="journal article" date="2016" name="Genome Biol. Evol.">
        <title>Divergent and convergent evolution of fungal pathogenicity.</title>
        <authorList>
            <person name="Shang Y."/>
            <person name="Xiao G."/>
            <person name="Zheng P."/>
            <person name="Cen K."/>
            <person name="Zhan S."/>
            <person name="Wang C."/>
        </authorList>
    </citation>
    <scope>NUCLEOTIDE SEQUENCE [LARGE SCALE GENOMIC DNA]</scope>
    <source>
        <strain evidence="8 9">RCEF 2490</strain>
    </source>
</reference>
<protein>
    <recommendedName>
        <fullName evidence="1">Anaphase-promoting complex subunit 4</fullName>
    </recommendedName>
</protein>
<dbReference type="InterPro" id="IPR024977">
    <property type="entry name" value="Apc4-like_WD40_dom"/>
</dbReference>
<dbReference type="InterPro" id="IPR024790">
    <property type="entry name" value="APC4_long_dom"/>
</dbReference>
<evidence type="ECO:0000259" key="7">
    <source>
        <dbReference type="Pfam" id="PF12896"/>
    </source>
</evidence>
<gene>
    <name evidence="8" type="ORF">AAL_01845</name>
</gene>